<dbReference type="RefSeq" id="XP_012656020.1">
    <property type="nucleotide sequence ID" value="XM_012800566.1"/>
</dbReference>
<keyword evidence="2" id="KW-1133">Transmembrane helix</keyword>
<sequence length="175" mass="20637">MFLIMLQSIFFLELAYERFSRIFNQLCKDQEQNDSSQSPNGKQRRQPWGILIFGMILASAFVGWVNIDRLKNKMNHKKKFGDENYDLVEIYELNPDYQARKRFEENLLKLKSHHTDFLSCKNAYKLGNNKQQEEANKDDEESTNLNKGQNEEVEISLQQIEKVQNSVTPNQNLEI</sequence>
<dbReference type="GeneID" id="24441513"/>
<evidence type="ECO:0000313" key="3">
    <source>
        <dbReference type="EMBL" id="EWS71454.1"/>
    </source>
</evidence>
<dbReference type="InParanoid" id="W7XFA4"/>
<evidence type="ECO:0000256" key="1">
    <source>
        <dbReference type="SAM" id="MobiDB-lite"/>
    </source>
</evidence>
<name>W7XFA4_TETTS</name>
<dbReference type="KEGG" id="tet:TTHERM_001041999"/>
<evidence type="ECO:0000256" key="2">
    <source>
        <dbReference type="SAM" id="Phobius"/>
    </source>
</evidence>
<keyword evidence="2 3" id="KW-0812">Transmembrane</keyword>
<dbReference type="EMBL" id="GG662331">
    <property type="protein sequence ID" value="EWS71454.1"/>
    <property type="molecule type" value="Genomic_DNA"/>
</dbReference>
<reference evidence="4" key="1">
    <citation type="journal article" date="2006" name="PLoS Biol.">
        <title>Macronuclear genome sequence of the ciliate Tetrahymena thermophila, a model eukaryote.</title>
        <authorList>
            <person name="Eisen J.A."/>
            <person name="Coyne R.S."/>
            <person name="Wu M."/>
            <person name="Wu D."/>
            <person name="Thiagarajan M."/>
            <person name="Wortman J.R."/>
            <person name="Badger J.H."/>
            <person name="Ren Q."/>
            <person name="Amedeo P."/>
            <person name="Jones K.M."/>
            <person name="Tallon L.J."/>
            <person name="Delcher A.L."/>
            <person name="Salzberg S.L."/>
            <person name="Silva J.C."/>
            <person name="Haas B.J."/>
            <person name="Majoros W.H."/>
            <person name="Farzad M."/>
            <person name="Carlton J.M."/>
            <person name="Smith R.K. Jr."/>
            <person name="Garg J."/>
            <person name="Pearlman R.E."/>
            <person name="Karrer K.M."/>
            <person name="Sun L."/>
            <person name="Manning G."/>
            <person name="Elde N.C."/>
            <person name="Turkewitz A.P."/>
            <person name="Asai D.J."/>
            <person name="Wilkes D.E."/>
            <person name="Wang Y."/>
            <person name="Cai H."/>
            <person name="Collins K."/>
            <person name="Stewart B.A."/>
            <person name="Lee S.R."/>
            <person name="Wilamowska K."/>
            <person name="Weinberg Z."/>
            <person name="Ruzzo W.L."/>
            <person name="Wloga D."/>
            <person name="Gaertig J."/>
            <person name="Frankel J."/>
            <person name="Tsao C.-C."/>
            <person name="Gorovsky M.A."/>
            <person name="Keeling P.J."/>
            <person name="Waller R.F."/>
            <person name="Patron N.J."/>
            <person name="Cherry J.M."/>
            <person name="Stover N.A."/>
            <person name="Krieger C.J."/>
            <person name="del Toro C."/>
            <person name="Ryder H.F."/>
            <person name="Williamson S.C."/>
            <person name="Barbeau R.A."/>
            <person name="Hamilton E.P."/>
            <person name="Orias E."/>
        </authorList>
    </citation>
    <scope>NUCLEOTIDE SEQUENCE [LARGE SCALE GENOMIC DNA]</scope>
    <source>
        <strain evidence="4">SB210</strain>
    </source>
</reference>
<feature type="region of interest" description="Disordered" evidence="1">
    <location>
        <begin position="130"/>
        <end position="150"/>
    </location>
</feature>
<dbReference type="Proteomes" id="UP000009168">
    <property type="component" value="Unassembled WGS sequence"/>
</dbReference>
<proteinExistence type="predicted"/>
<feature type="transmembrane region" description="Helical" evidence="2">
    <location>
        <begin position="48"/>
        <end position="67"/>
    </location>
</feature>
<gene>
    <name evidence="3" type="ORF">TTHERM_001041999</name>
</gene>
<evidence type="ECO:0000313" key="4">
    <source>
        <dbReference type="Proteomes" id="UP000009168"/>
    </source>
</evidence>
<dbReference type="AlphaFoldDB" id="W7XFA4"/>
<accession>W7XFA4</accession>
<organism evidence="3 4">
    <name type="scientific">Tetrahymena thermophila (strain SB210)</name>
    <dbReference type="NCBI Taxonomy" id="312017"/>
    <lineage>
        <taxon>Eukaryota</taxon>
        <taxon>Sar</taxon>
        <taxon>Alveolata</taxon>
        <taxon>Ciliophora</taxon>
        <taxon>Intramacronucleata</taxon>
        <taxon>Oligohymenophorea</taxon>
        <taxon>Hymenostomatida</taxon>
        <taxon>Tetrahymenina</taxon>
        <taxon>Tetrahymenidae</taxon>
        <taxon>Tetrahymena</taxon>
    </lineage>
</organism>
<protein>
    <submittedName>
        <fullName evidence="3">Transmembrane protein, putative</fullName>
    </submittedName>
</protein>
<keyword evidence="4" id="KW-1185">Reference proteome</keyword>
<keyword evidence="2" id="KW-0472">Membrane</keyword>